<feature type="coiled-coil region" evidence="10">
    <location>
        <begin position="278"/>
        <end position="305"/>
    </location>
</feature>
<evidence type="ECO:0000313" key="13">
    <source>
        <dbReference type="Proteomes" id="UP000262825"/>
    </source>
</evidence>
<accession>A0A376BBX2</accession>
<dbReference type="Gene3D" id="2.130.10.10">
    <property type="entry name" value="YVTN repeat-like/Quinoprotein amine dehydrogenase"/>
    <property type="match status" value="1"/>
</dbReference>
<dbReference type="PROSITE" id="PS50294">
    <property type="entry name" value="WD_REPEATS_REGION"/>
    <property type="match status" value="3"/>
</dbReference>
<feature type="compositionally biased region" description="Polar residues" evidence="11">
    <location>
        <begin position="186"/>
        <end position="196"/>
    </location>
</feature>
<dbReference type="VEuPathDB" id="FungiDB:SCODWIG_03851"/>
<feature type="repeat" description="WD" evidence="9">
    <location>
        <begin position="623"/>
        <end position="662"/>
    </location>
</feature>
<dbReference type="Proteomes" id="UP000262825">
    <property type="component" value="Unassembled WGS sequence"/>
</dbReference>
<dbReference type="PROSITE" id="PS00678">
    <property type="entry name" value="WD_REPEATS_1"/>
    <property type="match status" value="3"/>
</dbReference>
<protein>
    <submittedName>
        <fullName evidence="12">Related to Mitochondrial division protein 1</fullName>
    </submittedName>
</protein>
<organism evidence="12 13">
    <name type="scientific">Saccharomycodes ludwigii</name>
    <dbReference type="NCBI Taxonomy" id="36035"/>
    <lineage>
        <taxon>Eukaryota</taxon>
        <taxon>Fungi</taxon>
        <taxon>Dikarya</taxon>
        <taxon>Ascomycota</taxon>
        <taxon>Saccharomycotina</taxon>
        <taxon>Saccharomycetes</taxon>
        <taxon>Saccharomycodales</taxon>
        <taxon>Saccharomycodaceae</taxon>
        <taxon>Saccharomycodes</taxon>
    </lineage>
</organism>
<keyword evidence="3" id="KW-0677">Repeat</keyword>
<dbReference type="GO" id="GO:0000266">
    <property type="term" value="P:mitochondrial fission"/>
    <property type="evidence" value="ECO:0007669"/>
    <property type="project" value="TreeGrafter"/>
</dbReference>
<sequence>MSNDTLSTTTFNNFAKSLSTTASVLLAASNSDNNNNNGGTSIAESVILSYKSPYQAILKEALTSDTTATSAESALINYRKNQLNNNENNHKKNKNNNSFQNLYVAKNGKDYFKVKGSNVKSSFKVLSYISDELLEDLPSNSSSGSESERKPRKGNNKLSLQNKVTADVTKHAGAKALSDQVVPHNKQGSSKLGETNGPTLFQGFNASIPLIKKSIQDNNIKLLKNKGQKEGSAKEDSHNDDDDDGEFILPEGVNIDVLKKTYSLKLLKDGEASIYTNLDLLEIQKKIAASEINELDLKIKQLNSMRNLVFQRVAKIEQYEVFLEKHLSGIEDRIDMIEEYNLNEDEMESQLNGLSTESERKEGDVSNSMAHEKLANEVKNQQKKNITTTGLLDEQSLTHHLKRDKRKTLPTLQNYYGQGSLIQRYDKVCKTPTTAIDFDVPFGTMCIAAETNPEIKLWDLNKNKYIGELKGHLASTTCMQMDSRDILITGSKDATLKLWNIKRALDGGSYEPDECCLHTFDSHIDEITALSSDGESLLSGSQDRTIRQWDLVTGKCIQTLDLNFIRREKYRSNANSMTASMLLTKDIPAVGGLQVFDAALATGTKDGIVRLWDLRSGSVVRMLEGHTNAITALKFDSAQLITGSMDRTVRVWDLRMGNLYDYFAYESSVTGLQIDMNKIIVNLESCSQVAVYDRQSKSKIEHIFNDENSDELFERNDYVGCISYKDGYLLSGYASGTVNAWAI</sequence>
<feature type="repeat" description="WD" evidence="9">
    <location>
        <begin position="520"/>
        <end position="559"/>
    </location>
</feature>
<proteinExistence type="inferred from homology"/>
<evidence type="ECO:0000256" key="1">
    <source>
        <dbReference type="ARBA" id="ARBA00004570"/>
    </source>
</evidence>
<dbReference type="OrthoDB" id="496at2759"/>
<dbReference type="InterPro" id="IPR036322">
    <property type="entry name" value="WD40_repeat_dom_sf"/>
</dbReference>
<feature type="repeat" description="WD" evidence="9">
    <location>
        <begin position="600"/>
        <end position="622"/>
    </location>
</feature>
<dbReference type="InterPro" id="IPR020472">
    <property type="entry name" value="WD40_PAC1"/>
</dbReference>
<dbReference type="CDD" id="cd00200">
    <property type="entry name" value="WD40"/>
    <property type="match status" value="1"/>
</dbReference>
<name>A0A376BBX2_9ASCO</name>
<keyword evidence="7" id="KW-0472">Membrane</keyword>
<keyword evidence="13" id="KW-1185">Reference proteome</keyword>
<dbReference type="Gene3D" id="6.10.280.220">
    <property type="match status" value="1"/>
</dbReference>
<dbReference type="SMART" id="SM00320">
    <property type="entry name" value="WD40"/>
    <property type="match status" value="5"/>
</dbReference>
<dbReference type="InterPro" id="IPR019775">
    <property type="entry name" value="WD40_repeat_CS"/>
</dbReference>
<dbReference type="InterPro" id="IPR001680">
    <property type="entry name" value="WD40_rpt"/>
</dbReference>
<dbReference type="PANTHER" id="PTHR19855:SF28">
    <property type="entry name" value="CCR4-ASSOCIATED FACTOR 4"/>
    <property type="match status" value="1"/>
</dbReference>
<keyword evidence="2 9" id="KW-0853">WD repeat</keyword>
<dbReference type="CDD" id="cd22881">
    <property type="entry name" value="Mdv1_N"/>
    <property type="match status" value="1"/>
</dbReference>
<dbReference type="SUPFAM" id="SSF50978">
    <property type="entry name" value="WD40 repeat-like"/>
    <property type="match status" value="1"/>
</dbReference>
<evidence type="ECO:0000256" key="2">
    <source>
        <dbReference type="ARBA" id="ARBA00022574"/>
    </source>
</evidence>
<dbReference type="GO" id="GO:0005741">
    <property type="term" value="C:mitochondrial outer membrane"/>
    <property type="evidence" value="ECO:0007669"/>
    <property type="project" value="UniProtKB-SubCell"/>
</dbReference>
<feature type="region of interest" description="Disordered" evidence="11">
    <location>
        <begin position="224"/>
        <end position="246"/>
    </location>
</feature>
<comment type="subcellular location">
    <subcellularLocation>
        <location evidence="1">Mitochondrion outer membrane</location>
        <topology evidence="1">Peripheral membrane protein</topology>
        <orientation evidence="1">Cytoplasmic side</orientation>
    </subcellularLocation>
</comment>
<evidence type="ECO:0000256" key="9">
    <source>
        <dbReference type="PROSITE-ProRule" id="PRU00221"/>
    </source>
</evidence>
<comment type="similarity">
    <text evidence="8">Belongs to the WD repeat MDV1/CAF4 family.</text>
</comment>
<keyword evidence="5 10" id="KW-0175">Coiled coil</keyword>
<evidence type="ECO:0000256" key="5">
    <source>
        <dbReference type="ARBA" id="ARBA00023054"/>
    </source>
</evidence>
<gene>
    <name evidence="12" type="ORF">SCODWIG_03851</name>
</gene>
<dbReference type="InterPro" id="IPR015943">
    <property type="entry name" value="WD40/YVTN_repeat-like_dom_sf"/>
</dbReference>
<feature type="compositionally biased region" description="Basic and acidic residues" evidence="11">
    <location>
        <begin position="227"/>
        <end position="237"/>
    </location>
</feature>
<reference evidence="13" key="1">
    <citation type="submission" date="2018-06" db="EMBL/GenBank/DDBJ databases">
        <authorList>
            <person name="Guldener U."/>
        </authorList>
    </citation>
    <scope>NUCLEOTIDE SEQUENCE [LARGE SCALE GENOMIC DNA]</scope>
    <source>
        <strain evidence="13">UTAD17</strain>
    </source>
</reference>
<dbReference type="PANTHER" id="PTHR19855">
    <property type="entry name" value="WD40 REPEAT PROTEIN 12, 37"/>
    <property type="match status" value="1"/>
</dbReference>
<feature type="repeat" description="WD" evidence="9">
    <location>
        <begin position="469"/>
        <end position="502"/>
    </location>
</feature>
<feature type="region of interest" description="Disordered" evidence="11">
    <location>
        <begin position="175"/>
        <end position="196"/>
    </location>
</feature>
<evidence type="ECO:0000256" key="6">
    <source>
        <dbReference type="ARBA" id="ARBA00023128"/>
    </source>
</evidence>
<dbReference type="PROSITE" id="PS50082">
    <property type="entry name" value="WD_REPEATS_2"/>
    <property type="match status" value="4"/>
</dbReference>
<evidence type="ECO:0000256" key="8">
    <source>
        <dbReference type="ARBA" id="ARBA00038415"/>
    </source>
</evidence>
<evidence type="ECO:0000256" key="4">
    <source>
        <dbReference type="ARBA" id="ARBA00022787"/>
    </source>
</evidence>
<dbReference type="PRINTS" id="PR00320">
    <property type="entry name" value="GPROTEINBRPT"/>
</dbReference>
<feature type="region of interest" description="Disordered" evidence="11">
    <location>
        <begin position="137"/>
        <end position="162"/>
    </location>
</feature>
<evidence type="ECO:0000313" key="12">
    <source>
        <dbReference type="EMBL" id="SSD62089.1"/>
    </source>
</evidence>
<dbReference type="EMBL" id="UFAJ01001128">
    <property type="protein sequence ID" value="SSD62089.1"/>
    <property type="molecule type" value="Genomic_DNA"/>
</dbReference>
<evidence type="ECO:0000256" key="10">
    <source>
        <dbReference type="SAM" id="Coils"/>
    </source>
</evidence>
<dbReference type="Pfam" id="PF00400">
    <property type="entry name" value="WD40"/>
    <property type="match status" value="3"/>
</dbReference>
<evidence type="ECO:0000256" key="11">
    <source>
        <dbReference type="SAM" id="MobiDB-lite"/>
    </source>
</evidence>
<evidence type="ECO:0000256" key="3">
    <source>
        <dbReference type="ARBA" id="ARBA00022737"/>
    </source>
</evidence>
<keyword evidence="4" id="KW-1000">Mitochondrion outer membrane</keyword>
<dbReference type="GO" id="GO:0016559">
    <property type="term" value="P:peroxisome fission"/>
    <property type="evidence" value="ECO:0007669"/>
    <property type="project" value="TreeGrafter"/>
</dbReference>
<evidence type="ECO:0000256" key="7">
    <source>
        <dbReference type="ARBA" id="ARBA00023136"/>
    </source>
</evidence>
<keyword evidence="6" id="KW-0496">Mitochondrion</keyword>
<dbReference type="AlphaFoldDB" id="A0A376BBX2"/>